<keyword evidence="2" id="KW-1185">Reference proteome</keyword>
<sequence>EMASVVVLGSFQTPPPTPALISSVSVPIEGYMEQIKFGEAFLLDGPSSV</sequence>
<gene>
    <name evidence="1" type="ORF">KI387_024063</name>
</gene>
<comment type="caution">
    <text evidence="1">The sequence shown here is derived from an EMBL/GenBank/DDBJ whole genome shotgun (WGS) entry which is preliminary data.</text>
</comment>
<dbReference type="AlphaFoldDB" id="A0AA38G3L1"/>
<evidence type="ECO:0000313" key="2">
    <source>
        <dbReference type="Proteomes" id="UP000824469"/>
    </source>
</evidence>
<organism evidence="1 2">
    <name type="scientific">Taxus chinensis</name>
    <name type="common">Chinese yew</name>
    <name type="synonym">Taxus wallichiana var. chinensis</name>
    <dbReference type="NCBI Taxonomy" id="29808"/>
    <lineage>
        <taxon>Eukaryota</taxon>
        <taxon>Viridiplantae</taxon>
        <taxon>Streptophyta</taxon>
        <taxon>Embryophyta</taxon>
        <taxon>Tracheophyta</taxon>
        <taxon>Spermatophyta</taxon>
        <taxon>Pinopsida</taxon>
        <taxon>Pinidae</taxon>
        <taxon>Conifers II</taxon>
        <taxon>Cupressales</taxon>
        <taxon>Taxaceae</taxon>
        <taxon>Taxus</taxon>
    </lineage>
</organism>
<evidence type="ECO:0000313" key="1">
    <source>
        <dbReference type="EMBL" id="KAH9315436.1"/>
    </source>
</evidence>
<proteinExistence type="predicted"/>
<feature type="non-terminal residue" evidence="1">
    <location>
        <position position="1"/>
    </location>
</feature>
<protein>
    <submittedName>
        <fullName evidence="1">Uncharacterized protein</fullName>
    </submittedName>
</protein>
<name>A0AA38G3L1_TAXCH</name>
<accession>A0AA38G3L1</accession>
<reference evidence="1 2" key="1">
    <citation type="journal article" date="2021" name="Nat. Plants">
        <title>The Taxus genome provides insights into paclitaxel biosynthesis.</title>
        <authorList>
            <person name="Xiong X."/>
            <person name="Gou J."/>
            <person name="Liao Q."/>
            <person name="Li Y."/>
            <person name="Zhou Q."/>
            <person name="Bi G."/>
            <person name="Li C."/>
            <person name="Du R."/>
            <person name="Wang X."/>
            <person name="Sun T."/>
            <person name="Guo L."/>
            <person name="Liang H."/>
            <person name="Lu P."/>
            <person name="Wu Y."/>
            <person name="Zhang Z."/>
            <person name="Ro D.K."/>
            <person name="Shang Y."/>
            <person name="Huang S."/>
            <person name="Yan J."/>
        </authorList>
    </citation>
    <scope>NUCLEOTIDE SEQUENCE [LARGE SCALE GENOMIC DNA]</scope>
    <source>
        <strain evidence="1">Ta-2019</strain>
    </source>
</reference>
<dbReference type="EMBL" id="JAHRHJ020000005">
    <property type="protein sequence ID" value="KAH9315436.1"/>
    <property type="molecule type" value="Genomic_DNA"/>
</dbReference>
<dbReference type="Proteomes" id="UP000824469">
    <property type="component" value="Unassembled WGS sequence"/>
</dbReference>